<accession>A0A7J6NB86</accession>
<dbReference type="GO" id="GO:0005737">
    <property type="term" value="C:cytoplasm"/>
    <property type="evidence" value="ECO:0007669"/>
    <property type="project" value="TreeGrafter"/>
</dbReference>
<evidence type="ECO:0000259" key="3">
    <source>
        <dbReference type="Pfam" id="PF00656"/>
    </source>
</evidence>
<keyword evidence="4" id="KW-0645">Protease</keyword>
<dbReference type="AlphaFoldDB" id="A0A7J6NB86"/>
<gene>
    <name evidence="4" type="primary">MCA1_6</name>
    <name evidence="4" type="ORF">FOZ62_029812</name>
</gene>
<dbReference type="SUPFAM" id="SSF52129">
    <property type="entry name" value="Caspase-like"/>
    <property type="match status" value="1"/>
</dbReference>
<dbReference type="PANTHER" id="PTHR48104:SF30">
    <property type="entry name" value="METACASPASE-1"/>
    <property type="match status" value="1"/>
</dbReference>
<evidence type="ECO:0000313" key="4">
    <source>
        <dbReference type="EMBL" id="KAF4681143.1"/>
    </source>
</evidence>
<dbReference type="Proteomes" id="UP000574390">
    <property type="component" value="Unassembled WGS sequence"/>
</dbReference>
<dbReference type="EMBL" id="JABANM010037676">
    <property type="protein sequence ID" value="KAF4681143.1"/>
    <property type="molecule type" value="Genomic_DNA"/>
</dbReference>
<dbReference type="InterPro" id="IPR029030">
    <property type="entry name" value="Caspase-like_dom_sf"/>
</dbReference>
<dbReference type="Gene3D" id="2.30.31.10">
    <property type="entry name" value="Transcriptional Coactivator Pc4, Chain A"/>
    <property type="match status" value="1"/>
</dbReference>
<protein>
    <submittedName>
        <fullName evidence="4">Ca(2+)-dependent cysteine protease</fullName>
    </submittedName>
</protein>
<evidence type="ECO:0000313" key="5">
    <source>
        <dbReference type="Proteomes" id="UP000574390"/>
    </source>
</evidence>
<dbReference type="Pfam" id="PF00656">
    <property type="entry name" value="Peptidase_C14"/>
    <property type="match status" value="1"/>
</dbReference>
<dbReference type="InterPro" id="IPR009044">
    <property type="entry name" value="ssDNA-bd_transcriptional_reg"/>
</dbReference>
<dbReference type="Gene3D" id="3.40.50.12660">
    <property type="match status" value="1"/>
</dbReference>
<feature type="region of interest" description="Disordered" evidence="2">
    <location>
        <begin position="51"/>
        <end position="81"/>
    </location>
</feature>
<name>A0A7J6NB86_PEROL</name>
<dbReference type="SUPFAM" id="SSF54447">
    <property type="entry name" value="ssDNA-binding transcriptional regulator domain"/>
    <property type="match status" value="1"/>
</dbReference>
<dbReference type="InterPro" id="IPR011600">
    <property type="entry name" value="Pept_C14_caspase"/>
</dbReference>
<comment type="similarity">
    <text evidence="1">Belongs to the peptidase C14B family.</text>
</comment>
<keyword evidence="4" id="KW-0378">Hydrolase</keyword>
<evidence type="ECO:0000256" key="1">
    <source>
        <dbReference type="ARBA" id="ARBA00009005"/>
    </source>
</evidence>
<proteinExistence type="inferred from homology"/>
<comment type="caution">
    <text evidence="4">The sequence shown here is derived from an EMBL/GenBank/DDBJ whole genome shotgun (WGS) entry which is preliminary data.</text>
</comment>
<reference evidence="4 5" key="1">
    <citation type="submission" date="2020-04" db="EMBL/GenBank/DDBJ databases">
        <title>Perkinsus olseni comparative genomics.</title>
        <authorList>
            <person name="Bogema D.R."/>
        </authorList>
    </citation>
    <scope>NUCLEOTIDE SEQUENCE [LARGE SCALE GENOMIC DNA]</scope>
    <source>
        <strain evidence="4">ATCC PRA-205</strain>
    </source>
</reference>
<dbReference type="PANTHER" id="PTHR48104">
    <property type="entry name" value="METACASPASE-4"/>
    <property type="match status" value="1"/>
</dbReference>
<dbReference type="GO" id="GO:0003677">
    <property type="term" value="F:DNA binding"/>
    <property type="evidence" value="ECO:0007669"/>
    <property type="project" value="InterPro"/>
</dbReference>
<feature type="region of interest" description="Disordered" evidence="2">
    <location>
        <begin position="158"/>
        <end position="207"/>
    </location>
</feature>
<organism evidence="4 5">
    <name type="scientific">Perkinsus olseni</name>
    <name type="common">Perkinsus atlanticus</name>
    <dbReference type="NCBI Taxonomy" id="32597"/>
    <lineage>
        <taxon>Eukaryota</taxon>
        <taxon>Sar</taxon>
        <taxon>Alveolata</taxon>
        <taxon>Perkinsozoa</taxon>
        <taxon>Perkinsea</taxon>
        <taxon>Perkinsida</taxon>
        <taxon>Perkinsidae</taxon>
        <taxon>Perkinsus</taxon>
    </lineage>
</organism>
<dbReference type="GO" id="GO:0004197">
    <property type="term" value="F:cysteine-type endopeptidase activity"/>
    <property type="evidence" value="ECO:0007669"/>
    <property type="project" value="InterPro"/>
</dbReference>
<feature type="compositionally biased region" description="Low complexity" evidence="2">
    <location>
        <begin position="168"/>
        <end position="179"/>
    </location>
</feature>
<sequence>MSITPVSFPQRDIEEIRFLCPGSSDNDIETALYKYHGDKNLAVNDLLNSNEQKAQPMPPGTGPRMYPSVSSSSGSAPHNSNQANVMLSHKVRRFYPRRVEQQSTAGQEMRTEEVQCGMCQQIITLRMPTMRGGPLRARATCPHCQQLNEFDIPALQTTSPLSTAGGFAQQPPATNAPSSAAPPMPYSPQSQATAQVPAGVPPQGSSELTMASQAQYGLPATMQMHQTTVGVPVTELTGVQRALLVGINYYGSKCELSGCIPDVHNMKRLLVETYHWNPNDIKLLTDDGQNEAPTRANIIRNLGWLVRDAKPGDIVFFHYSGHGAQQEDPLHLEEDGMNETIIPVDVKEAGQITDDEIFQILVAPLPSGVRLTSVMDCCHSGTGMDLPWTWVEQRGWKEDVNPWHSRGDVQLFSGCDDSQTSADSSAGPTSGGAMTTAFCNAIRARPGVTYVDLIDELNIEMRRKHMSQRPQLSSSQVFPLDRPATPSCLYQTFRGFSSKAVSPVPFSVFGSDSMMMVTPHLAEVANNGLDVQVVKPGNVTFYFMKRTSAEDKAAPDAKRYDKNSLVSQTLRAADVGELIRSSCENVRITDKWHPENYLAVEKDISETHQHEVRRFTIQKDESSQSVSCTLEEMLALQKMLESTIPSLYGWNLLLDEAS</sequence>
<feature type="domain" description="Peptidase C14 caspase" evidence="3">
    <location>
        <begin position="241"/>
        <end position="476"/>
    </location>
</feature>
<dbReference type="GO" id="GO:0006508">
    <property type="term" value="P:proteolysis"/>
    <property type="evidence" value="ECO:0007669"/>
    <property type="project" value="UniProtKB-KW"/>
</dbReference>
<evidence type="ECO:0000256" key="2">
    <source>
        <dbReference type="SAM" id="MobiDB-lite"/>
    </source>
</evidence>
<dbReference type="GO" id="GO:0006355">
    <property type="term" value="P:regulation of DNA-templated transcription"/>
    <property type="evidence" value="ECO:0007669"/>
    <property type="project" value="InterPro"/>
</dbReference>
<dbReference type="InterPro" id="IPR050452">
    <property type="entry name" value="Metacaspase"/>
</dbReference>